<dbReference type="InterPro" id="IPR034505">
    <property type="entry name" value="Coproporphyrinogen-III_oxidase"/>
</dbReference>
<dbReference type="InterPro" id="IPR013785">
    <property type="entry name" value="Aldolase_TIM"/>
</dbReference>
<dbReference type="InterPro" id="IPR006638">
    <property type="entry name" value="Elp3/MiaA/NifB-like_rSAM"/>
</dbReference>
<dbReference type="Pfam" id="PF04055">
    <property type="entry name" value="Radical_SAM"/>
    <property type="match status" value="1"/>
</dbReference>
<dbReference type="SMART" id="SM00729">
    <property type="entry name" value="Elp3"/>
    <property type="match status" value="1"/>
</dbReference>
<keyword evidence="7 10" id="KW-0408">Iron</keyword>
<dbReference type="InterPro" id="IPR004559">
    <property type="entry name" value="HemW-like"/>
</dbReference>
<keyword evidence="8 10" id="KW-0411">Iron-sulfur</keyword>
<evidence type="ECO:0000256" key="2">
    <source>
        <dbReference type="ARBA" id="ARBA00006100"/>
    </source>
</evidence>
<dbReference type="Gene3D" id="3.20.20.70">
    <property type="entry name" value="Aldolase class I"/>
    <property type="match status" value="1"/>
</dbReference>
<dbReference type="InterPro" id="IPR010723">
    <property type="entry name" value="HemN_C"/>
</dbReference>
<dbReference type="AlphaFoldDB" id="A0A1L6MZ91"/>
<evidence type="ECO:0000256" key="7">
    <source>
        <dbReference type="ARBA" id="ARBA00023004"/>
    </source>
</evidence>
<dbReference type="SFLD" id="SFLDS00029">
    <property type="entry name" value="Radical_SAM"/>
    <property type="match status" value="2"/>
</dbReference>
<dbReference type="CDD" id="cd01335">
    <property type="entry name" value="Radical_SAM"/>
    <property type="match status" value="1"/>
</dbReference>
<dbReference type="GO" id="GO:0005737">
    <property type="term" value="C:cytoplasm"/>
    <property type="evidence" value="ECO:0007669"/>
    <property type="project" value="UniProtKB-SubCell"/>
</dbReference>
<evidence type="ECO:0000256" key="9">
    <source>
        <dbReference type="ARBA" id="ARBA00023186"/>
    </source>
</evidence>
<dbReference type="PROSITE" id="PS51918">
    <property type="entry name" value="RADICAL_SAM"/>
    <property type="match status" value="1"/>
</dbReference>
<keyword evidence="13" id="KW-1185">Reference proteome</keyword>
<keyword evidence="9 10" id="KW-0143">Chaperone</keyword>
<reference evidence="12 13" key="1">
    <citation type="submission" date="2016-08" db="EMBL/GenBank/DDBJ databases">
        <title>Identification and validation of antigenic proteins from Pajaroellobacter abortibovis using de-novo genome sequence assembly and reverse vaccinology.</title>
        <authorList>
            <person name="Welly B.T."/>
            <person name="Miller M.R."/>
            <person name="Stott J.L."/>
            <person name="Blanchard M.T."/>
            <person name="Islas-Trejo A.D."/>
            <person name="O'Rourke S.M."/>
            <person name="Young A.E."/>
            <person name="Medrano J.F."/>
            <person name="Van Eenennaam A.L."/>
        </authorList>
    </citation>
    <scope>NUCLEOTIDE SEQUENCE [LARGE SCALE GENOMIC DNA]</scope>
    <source>
        <strain evidence="12 13">BTF92-0548A/99-0131</strain>
    </source>
</reference>
<dbReference type="InterPro" id="IPR058240">
    <property type="entry name" value="rSAM_sf"/>
</dbReference>
<dbReference type="Pfam" id="PF06969">
    <property type="entry name" value="HemN_C"/>
    <property type="match status" value="1"/>
</dbReference>
<dbReference type="STRING" id="1882918.BCY86_04730"/>
<evidence type="ECO:0000256" key="5">
    <source>
        <dbReference type="ARBA" id="ARBA00022691"/>
    </source>
</evidence>
<dbReference type="SFLD" id="SFLDF00562">
    <property type="entry name" value="HemN-like__clustered_with_heat"/>
    <property type="match status" value="1"/>
</dbReference>
<comment type="cofactor">
    <cofactor evidence="1">
        <name>[4Fe-4S] cluster</name>
        <dbReference type="ChEBI" id="CHEBI:49883"/>
    </cofactor>
</comment>
<sequence>MLPGDVLRPFSLYIHFPYCLTKCPYCDFTSYPTDSSSIPHVEYAEAVIKELSFYLTNRFERGRGRILHSIFLGGGTPSLWEPEEAGRVLAFIKSHCECMTDMEITLECNPTSFSLDHAKQWVGAGINRFSIGVQALKAEQLQFLGRTHGVRAAEEAVQGALLSGAKVSADLIVGLSGQPPDDACEQALRLCHLGLKHLSCYQLTVESGTRFGQLARQGKLPLAEESQVAETFLSLQRVLDQAGLSPYEISNFAVPGEEAQHNLAYWRGWEYLGVGCGAVGFYLFDSSPIRGVRYRNPLQPRSYFQMTLYREDPSRENNPLDIWAEELDALTLFKERLMLGLRLAEGIDVAYHADALGIQPWTEEREQQVQWLIDQRRLKREGDRLWIPREAWLWADDTAARLF</sequence>
<dbReference type="NCBIfam" id="TIGR00539">
    <property type="entry name" value="hemN_rel"/>
    <property type="match status" value="1"/>
</dbReference>
<comment type="function">
    <text evidence="10">Probably acts as a heme chaperone, transferring heme to an unknown acceptor. Binds one molecule of heme per monomer, possibly covalently. Binds 1 [4Fe-4S] cluster. The cluster is coordinated with 3 cysteines and an exchangeable S-adenosyl-L-methionine.</text>
</comment>
<evidence type="ECO:0000313" key="13">
    <source>
        <dbReference type="Proteomes" id="UP000185544"/>
    </source>
</evidence>
<dbReference type="SFLD" id="SFLDF00288">
    <property type="entry name" value="HemN-like__clustered_with_nucl"/>
    <property type="match status" value="1"/>
</dbReference>
<dbReference type="PANTHER" id="PTHR13932">
    <property type="entry name" value="COPROPORPHYRINIGEN III OXIDASE"/>
    <property type="match status" value="1"/>
</dbReference>
<dbReference type="SUPFAM" id="SSF102114">
    <property type="entry name" value="Radical SAM enzymes"/>
    <property type="match status" value="1"/>
</dbReference>
<organism evidence="12 13">
    <name type="scientific">Pajaroellobacter abortibovis</name>
    <dbReference type="NCBI Taxonomy" id="1882918"/>
    <lineage>
        <taxon>Bacteria</taxon>
        <taxon>Pseudomonadati</taxon>
        <taxon>Myxococcota</taxon>
        <taxon>Polyangia</taxon>
        <taxon>Polyangiales</taxon>
        <taxon>Polyangiaceae</taxon>
    </lineage>
</organism>
<dbReference type="KEGG" id="pabo:BCY86_04730"/>
<proteinExistence type="inferred from homology"/>
<comment type="similarity">
    <text evidence="2">Belongs to the anaerobic coproporphyrinogen-III oxidase family. HemW subfamily.</text>
</comment>
<name>A0A1L6MZ91_9BACT</name>
<keyword evidence="10" id="KW-0963">Cytoplasm</keyword>
<dbReference type="PANTHER" id="PTHR13932:SF5">
    <property type="entry name" value="RADICAL S-ADENOSYL METHIONINE DOMAIN-CONTAINING PROTEIN 1, MITOCHONDRIAL"/>
    <property type="match status" value="1"/>
</dbReference>
<dbReference type="GO" id="GO:0004109">
    <property type="term" value="F:coproporphyrinogen oxidase activity"/>
    <property type="evidence" value="ECO:0007669"/>
    <property type="project" value="InterPro"/>
</dbReference>
<dbReference type="GO" id="GO:0051539">
    <property type="term" value="F:4 iron, 4 sulfur cluster binding"/>
    <property type="evidence" value="ECO:0007669"/>
    <property type="project" value="UniProtKB-UniRule"/>
</dbReference>
<protein>
    <recommendedName>
        <fullName evidence="3 10">Heme chaperone HemW</fullName>
    </recommendedName>
</protein>
<dbReference type="GO" id="GO:0046872">
    <property type="term" value="F:metal ion binding"/>
    <property type="evidence" value="ECO:0007669"/>
    <property type="project" value="UniProtKB-UniRule"/>
</dbReference>
<dbReference type="Proteomes" id="UP000185544">
    <property type="component" value="Chromosome"/>
</dbReference>
<accession>A0A1L6MZ91</accession>
<comment type="subcellular location">
    <subcellularLocation>
        <location evidence="10">Cytoplasm</location>
    </subcellularLocation>
</comment>
<keyword evidence="10" id="KW-0004">4Fe-4S</keyword>
<evidence type="ECO:0000256" key="3">
    <source>
        <dbReference type="ARBA" id="ARBA00017228"/>
    </source>
</evidence>
<evidence type="ECO:0000256" key="6">
    <source>
        <dbReference type="ARBA" id="ARBA00022723"/>
    </source>
</evidence>
<gene>
    <name evidence="12" type="ORF">BCY86_04730</name>
</gene>
<evidence type="ECO:0000313" key="12">
    <source>
        <dbReference type="EMBL" id="APS00894.1"/>
    </source>
</evidence>
<evidence type="ECO:0000256" key="1">
    <source>
        <dbReference type="ARBA" id="ARBA00001966"/>
    </source>
</evidence>
<evidence type="ECO:0000256" key="8">
    <source>
        <dbReference type="ARBA" id="ARBA00023014"/>
    </source>
</evidence>
<evidence type="ECO:0000256" key="10">
    <source>
        <dbReference type="RuleBase" id="RU364116"/>
    </source>
</evidence>
<evidence type="ECO:0000259" key="11">
    <source>
        <dbReference type="PROSITE" id="PS51918"/>
    </source>
</evidence>
<dbReference type="SFLD" id="SFLDG01065">
    <property type="entry name" value="anaerobic_coproporphyrinogen-I"/>
    <property type="match status" value="2"/>
</dbReference>
<keyword evidence="6 10" id="KW-0479">Metal-binding</keyword>
<keyword evidence="4 10" id="KW-0349">Heme</keyword>
<keyword evidence="5 10" id="KW-0949">S-adenosyl-L-methionine</keyword>
<dbReference type="EMBL" id="CP016908">
    <property type="protein sequence ID" value="APS00894.1"/>
    <property type="molecule type" value="Genomic_DNA"/>
</dbReference>
<dbReference type="GO" id="GO:0006779">
    <property type="term" value="P:porphyrin-containing compound biosynthetic process"/>
    <property type="evidence" value="ECO:0007669"/>
    <property type="project" value="InterPro"/>
</dbReference>
<dbReference type="InterPro" id="IPR007197">
    <property type="entry name" value="rSAM"/>
</dbReference>
<feature type="domain" description="Radical SAM core" evidence="11">
    <location>
        <begin position="4"/>
        <end position="242"/>
    </location>
</feature>
<evidence type="ECO:0000256" key="4">
    <source>
        <dbReference type="ARBA" id="ARBA00022617"/>
    </source>
</evidence>